<feature type="chain" id="PRO_5014941703" evidence="1">
    <location>
        <begin position="21"/>
        <end position="119"/>
    </location>
</feature>
<protein>
    <submittedName>
        <fullName evidence="2">DUF4810 domain-containing protein</fullName>
    </submittedName>
</protein>
<evidence type="ECO:0000256" key="1">
    <source>
        <dbReference type="SAM" id="SignalP"/>
    </source>
</evidence>
<dbReference type="InterPro" id="IPR014508">
    <property type="entry name" value="UCP020555_TPR-like"/>
</dbReference>
<dbReference type="OrthoDB" id="9800218at2"/>
<evidence type="ECO:0000313" key="2">
    <source>
        <dbReference type="EMBL" id="PJC93754.1"/>
    </source>
</evidence>
<gene>
    <name evidence="2" type="ORF">CUC44_07245</name>
</gene>
<comment type="caution">
    <text evidence="2">The sequence shown here is derived from an EMBL/GenBank/DDBJ whole genome shotgun (WGS) entry which is preliminary data.</text>
</comment>
<evidence type="ECO:0000313" key="3">
    <source>
        <dbReference type="Proteomes" id="UP000232060"/>
    </source>
</evidence>
<sequence>MKTFNLYLLLASSLLLTACAQGPRNLYNWDQYQTVVYQHMQGDETGVEAQITALEKNQQEASAKGQAVPPGFHAHLGMLYAQLGKDEQTRQQFETEKRLFPESAPFMNFLMSNKKGVTQ</sequence>
<dbReference type="PROSITE" id="PS51257">
    <property type="entry name" value="PROKAR_LIPOPROTEIN"/>
    <property type="match status" value="1"/>
</dbReference>
<dbReference type="PIRSF" id="PIRSF020555">
    <property type="entry name" value="UCP020555"/>
    <property type="match status" value="1"/>
</dbReference>
<keyword evidence="3" id="KW-1185">Reference proteome</keyword>
<accession>A0A2M8HAZ9</accession>
<dbReference type="AlphaFoldDB" id="A0A2M8HAZ9"/>
<organism evidence="2 3">
    <name type="scientific">Aeromonas lusitana</name>
    <dbReference type="NCBI Taxonomy" id="931529"/>
    <lineage>
        <taxon>Bacteria</taxon>
        <taxon>Pseudomonadati</taxon>
        <taxon>Pseudomonadota</taxon>
        <taxon>Gammaproteobacteria</taxon>
        <taxon>Aeromonadales</taxon>
        <taxon>Aeromonadaceae</taxon>
        <taxon>Aeromonas</taxon>
    </lineage>
</organism>
<keyword evidence="1" id="KW-0732">Signal</keyword>
<proteinExistence type="predicted"/>
<feature type="signal peptide" evidence="1">
    <location>
        <begin position="1"/>
        <end position="20"/>
    </location>
</feature>
<dbReference type="Pfam" id="PF16068">
    <property type="entry name" value="DUF4810"/>
    <property type="match status" value="1"/>
</dbReference>
<reference evidence="2 3" key="1">
    <citation type="submission" date="2017-11" db="EMBL/GenBank/DDBJ databases">
        <title>Draft genome sequence of environmental isolate Aeromonas lusitania sp. nov. MDC 2473.</title>
        <authorList>
            <person name="Colston S.M."/>
            <person name="Navarro A."/>
            <person name="Martinez-Murcia A.J."/>
            <person name="Graf J."/>
        </authorList>
    </citation>
    <scope>NUCLEOTIDE SEQUENCE [LARGE SCALE GENOMIC DNA]</scope>
    <source>
        <strain evidence="2 3">MDC 2473</strain>
    </source>
</reference>
<name>A0A2M8HAZ9_9GAMM</name>
<dbReference type="EMBL" id="PGCP01000010">
    <property type="protein sequence ID" value="PJC93754.1"/>
    <property type="molecule type" value="Genomic_DNA"/>
</dbReference>
<dbReference type="Proteomes" id="UP000232060">
    <property type="component" value="Unassembled WGS sequence"/>
</dbReference>